<reference evidence="4" key="1">
    <citation type="submission" date="2016-10" db="EMBL/GenBank/DDBJ databases">
        <authorList>
            <person name="Varghese N."/>
            <person name="Submissions S."/>
        </authorList>
    </citation>
    <scope>NUCLEOTIDE SEQUENCE [LARGE SCALE GENOMIC DNA]</scope>
    <source>
        <strain evidence="4">DSM 19684</strain>
    </source>
</reference>
<feature type="domain" description="CusB-like beta-barrel" evidence="2">
    <location>
        <begin position="238"/>
        <end position="308"/>
    </location>
</feature>
<dbReference type="PANTHER" id="PTHR30469:SF33">
    <property type="entry name" value="SLR1207 PROTEIN"/>
    <property type="match status" value="1"/>
</dbReference>
<name>A0A1G7QY17_9FLAO</name>
<keyword evidence="1" id="KW-0175">Coiled coil</keyword>
<dbReference type="STRING" id="454006.SAMN05421825_2497"/>
<dbReference type="Gene3D" id="2.40.420.20">
    <property type="match status" value="1"/>
</dbReference>
<feature type="coiled-coil region" evidence="1">
    <location>
        <begin position="134"/>
        <end position="175"/>
    </location>
</feature>
<dbReference type="GO" id="GO:1990281">
    <property type="term" value="C:efflux pump complex"/>
    <property type="evidence" value="ECO:0007669"/>
    <property type="project" value="TreeGrafter"/>
</dbReference>
<accession>A0A1G7QY17</accession>
<evidence type="ECO:0000313" key="3">
    <source>
        <dbReference type="EMBL" id="SDG03432.1"/>
    </source>
</evidence>
<gene>
    <name evidence="3" type="ORF">SAMN05421825_2497</name>
</gene>
<evidence type="ECO:0000313" key="4">
    <source>
        <dbReference type="Proteomes" id="UP000199203"/>
    </source>
</evidence>
<dbReference type="Gene3D" id="2.40.30.170">
    <property type="match status" value="1"/>
</dbReference>
<sequence>MKTNKIIVGLFYLPMFGLLSCNPQEETTPQYKTIQQAIFASGHMEQEDEYIISATADGTIREFSIREGDYISKGQLLVRIDSDVSNTQLQEARVVYNDAKQNSSANAPQLEQIKSQIDQSKTQLNLDKINYQRYADLRKKNSVSQLEYEKAELQYKASQSSLQVLEKSYKQAQDALQLNADRSLQQVKTQQAILNDYSIQADKDGIVLEVLKKKGELVRKGEVIAKIGSGKNILKLFIAEDDIAKLSIGQEAIVQMNNYPDTTFTASITKILPAFDEAAQSFTVEAAFVNPPQLLLSGTQLQANIKQQGTKKVLVIPSAAVIRGKYVELKNGEEKEIKIGQKSGNWVEVKQGLTEKDIILLPKGKSKEEGVAKPGGE</sequence>
<protein>
    <submittedName>
        <fullName evidence="3">Multidrug efflux pump subunit AcrA (Membrane-fusion protein)</fullName>
    </submittedName>
</protein>
<evidence type="ECO:0000256" key="1">
    <source>
        <dbReference type="SAM" id="Coils"/>
    </source>
</evidence>
<dbReference type="PROSITE" id="PS51257">
    <property type="entry name" value="PROKAR_LIPOPROTEIN"/>
    <property type="match status" value="1"/>
</dbReference>
<organism evidence="3 4">
    <name type="scientific">Epilithonimonas hungarica</name>
    <dbReference type="NCBI Taxonomy" id="454006"/>
    <lineage>
        <taxon>Bacteria</taxon>
        <taxon>Pseudomonadati</taxon>
        <taxon>Bacteroidota</taxon>
        <taxon>Flavobacteriia</taxon>
        <taxon>Flavobacteriales</taxon>
        <taxon>Weeksellaceae</taxon>
        <taxon>Chryseobacterium group</taxon>
        <taxon>Epilithonimonas</taxon>
    </lineage>
</organism>
<evidence type="ECO:0000259" key="2">
    <source>
        <dbReference type="Pfam" id="PF25954"/>
    </source>
</evidence>
<dbReference type="EMBL" id="FNBH01000003">
    <property type="protein sequence ID" value="SDG03432.1"/>
    <property type="molecule type" value="Genomic_DNA"/>
</dbReference>
<dbReference type="AlphaFoldDB" id="A0A1G7QY17"/>
<dbReference type="InterPro" id="IPR058792">
    <property type="entry name" value="Beta-barrel_RND_2"/>
</dbReference>
<dbReference type="SUPFAM" id="SSF111369">
    <property type="entry name" value="HlyD-like secretion proteins"/>
    <property type="match status" value="1"/>
</dbReference>
<dbReference type="GO" id="GO:0015562">
    <property type="term" value="F:efflux transmembrane transporter activity"/>
    <property type="evidence" value="ECO:0007669"/>
    <property type="project" value="TreeGrafter"/>
</dbReference>
<keyword evidence="4" id="KW-1185">Reference proteome</keyword>
<dbReference type="Pfam" id="PF25954">
    <property type="entry name" value="Beta-barrel_RND_2"/>
    <property type="match status" value="1"/>
</dbReference>
<dbReference type="Gene3D" id="2.40.50.100">
    <property type="match status" value="1"/>
</dbReference>
<proteinExistence type="predicted"/>
<dbReference type="RefSeq" id="WP_175487183.1">
    <property type="nucleotide sequence ID" value="NZ_FNBH01000003.1"/>
</dbReference>
<dbReference type="Gene3D" id="1.10.287.470">
    <property type="entry name" value="Helix hairpin bin"/>
    <property type="match status" value="1"/>
</dbReference>
<dbReference type="Proteomes" id="UP000199203">
    <property type="component" value="Unassembled WGS sequence"/>
</dbReference>
<dbReference type="PANTHER" id="PTHR30469">
    <property type="entry name" value="MULTIDRUG RESISTANCE PROTEIN MDTA"/>
    <property type="match status" value="1"/>
</dbReference>